<feature type="compositionally biased region" description="Low complexity" evidence="1">
    <location>
        <begin position="23"/>
        <end position="37"/>
    </location>
</feature>
<proteinExistence type="predicted"/>
<dbReference type="Proteomes" id="UP000612055">
    <property type="component" value="Unassembled WGS sequence"/>
</dbReference>
<dbReference type="AlphaFoldDB" id="A0A835YE07"/>
<evidence type="ECO:0000256" key="1">
    <source>
        <dbReference type="SAM" id="MobiDB-lite"/>
    </source>
</evidence>
<dbReference type="EMBL" id="JAEHOE010000005">
    <property type="protein sequence ID" value="KAG2499994.1"/>
    <property type="molecule type" value="Genomic_DNA"/>
</dbReference>
<gene>
    <name evidence="2" type="ORF">HYH03_002276</name>
</gene>
<reference evidence="2" key="1">
    <citation type="journal article" date="2020" name="bioRxiv">
        <title>Comparative genomics of Chlamydomonas.</title>
        <authorList>
            <person name="Craig R.J."/>
            <person name="Hasan A.R."/>
            <person name="Ness R.W."/>
            <person name="Keightley P.D."/>
        </authorList>
    </citation>
    <scope>NUCLEOTIDE SEQUENCE</scope>
    <source>
        <strain evidence="2">CCAP 11/70</strain>
    </source>
</reference>
<name>A0A835YE07_9CHLO</name>
<feature type="region of interest" description="Disordered" evidence="1">
    <location>
        <begin position="1"/>
        <end position="108"/>
    </location>
</feature>
<protein>
    <submittedName>
        <fullName evidence="2">Uncharacterized protein</fullName>
    </submittedName>
</protein>
<organism evidence="2 3">
    <name type="scientific">Edaphochlamys debaryana</name>
    <dbReference type="NCBI Taxonomy" id="47281"/>
    <lineage>
        <taxon>Eukaryota</taxon>
        <taxon>Viridiplantae</taxon>
        <taxon>Chlorophyta</taxon>
        <taxon>core chlorophytes</taxon>
        <taxon>Chlorophyceae</taxon>
        <taxon>CS clade</taxon>
        <taxon>Chlamydomonadales</taxon>
        <taxon>Chlamydomonadales incertae sedis</taxon>
        <taxon>Edaphochlamys</taxon>
    </lineage>
</organism>
<feature type="compositionally biased region" description="Pro residues" evidence="1">
    <location>
        <begin position="44"/>
        <end position="53"/>
    </location>
</feature>
<sequence>MMMHSRAFALRPSSSRSARRPRASAIPDPDDMAGPRPARARPPRSNPGRPPASAPSTREPNVRRRRAPAGLPSQPPPPAPPAPGADAPPPPPAPASPPGPGFKGTLRYYHHAPSNTSYFTGAATLEAALPMERERALTHNLRSQPVNVYRSVAPQGTGTAGDDAEAEAGAGGLLHPYSAVLYWLCKAPGTAVGEWRLSKLKRLATALGLQNGDFVEAWILPGGELELRRRAGGQQPSPHMESRTLTSRTPTAEPKGRARQPAFEVLGASEASGAGSELTRSLGRLRLTVGASKLQLTGAEAVRAAWPEACSAAGEARANQDLQLLARRPADGGPELCAYNLRLLWRVSVVSSVHALVQHLGLRNGDELELWRRVDGRVEARRDGSAEEGSQ</sequence>
<feature type="region of interest" description="Disordered" evidence="1">
    <location>
        <begin position="229"/>
        <end position="258"/>
    </location>
</feature>
<evidence type="ECO:0000313" key="2">
    <source>
        <dbReference type="EMBL" id="KAG2499994.1"/>
    </source>
</evidence>
<accession>A0A835YE07</accession>
<feature type="compositionally biased region" description="Pro residues" evidence="1">
    <location>
        <begin position="73"/>
        <end position="100"/>
    </location>
</feature>
<feature type="compositionally biased region" description="Low complexity" evidence="1">
    <location>
        <begin position="1"/>
        <end position="16"/>
    </location>
</feature>
<evidence type="ECO:0000313" key="3">
    <source>
        <dbReference type="Proteomes" id="UP000612055"/>
    </source>
</evidence>
<keyword evidence="3" id="KW-1185">Reference proteome</keyword>
<comment type="caution">
    <text evidence="2">The sequence shown here is derived from an EMBL/GenBank/DDBJ whole genome shotgun (WGS) entry which is preliminary data.</text>
</comment>